<keyword evidence="1" id="KW-0732">Signal</keyword>
<comment type="caution">
    <text evidence="2">The sequence shown here is derived from an EMBL/GenBank/DDBJ whole genome shotgun (WGS) entry which is preliminary data.</text>
</comment>
<dbReference type="EMBL" id="VOFY01000081">
    <property type="protein sequence ID" value="KAA8578834.1"/>
    <property type="molecule type" value="Genomic_DNA"/>
</dbReference>
<dbReference type="AlphaFoldDB" id="A0A5J5CAG1"/>
<evidence type="ECO:0000313" key="3">
    <source>
        <dbReference type="Proteomes" id="UP000327493"/>
    </source>
</evidence>
<proteinExistence type="predicted"/>
<name>A0A5J5CAG1_9PERO</name>
<evidence type="ECO:0000313" key="2">
    <source>
        <dbReference type="EMBL" id="KAA8578834.1"/>
    </source>
</evidence>
<dbReference type="Proteomes" id="UP000327493">
    <property type="component" value="Unassembled WGS sequence"/>
</dbReference>
<sequence length="132" mass="14603">MPCSHMFVTLLCVVTAGRTPSLSGSTDCPPSRMFSSFLTTHHHYYTACCPDFYKLLFMQGCNESHTTHTHTPTNTHTHTQQQYSSAKYNSSSFGIPSMDNEIRRIVSLDYYKSPKSVAIMNPETGGGPALSS</sequence>
<evidence type="ECO:0000256" key="1">
    <source>
        <dbReference type="SAM" id="SignalP"/>
    </source>
</evidence>
<feature type="chain" id="PRO_5023931782" evidence="1">
    <location>
        <begin position="17"/>
        <end position="132"/>
    </location>
</feature>
<reference evidence="2 3" key="1">
    <citation type="submission" date="2019-08" db="EMBL/GenBank/DDBJ databases">
        <title>A chromosome-level genome assembly, high-density linkage maps, and genome scans reveal the genomic architecture of hybrid incompatibilities underlying speciation via character displacement in darters (Percidae: Etheostominae).</title>
        <authorList>
            <person name="Moran R.L."/>
            <person name="Catchen J.M."/>
            <person name="Fuller R.C."/>
        </authorList>
    </citation>
    <scope>NUCLEOTIDE SEQUENCE [LARGE SCALE GENOMIC DNA]</scope>
    <source>
        <strain evidence="2">EspeVRDwgs_2016</strain>
        <tissue evidence="2">Muscle</tissue>
    </source>
</reference>
<organism evidence="2 3">
    <name type="scientific">Etheostoma spectabile</name>
    <name type="common">orangethroat darter</name>
    <dbReference type="NCBI Taxonomy" id="54343"/>
    <lineage>
        <taxon>Eukaryota</taxon>
        <taxon>Metazoa</taxon>
        <taxon>Chordata</taxon>
        <taxon>Craniata</taxon>
        <taxon>Vertebrata</taxon>
        <taxon>Euteleostomi</taxon>
        <taxon>Actinopterygii</taxon>
        <taxon>Neopterygii</taxon>
        <taxon>Teleostei</taxon>
        <taxon>Neoteleostei</taxon>
        <taxon>Acanthomorphata</taxon>
        <taxon>Eupercaria</taxon>
        <taxon>Perciformes</taxon>
        <taxon>Percoidei</taxon>
        <taxon>Percidae</taxon>
        <taxon>Etheostomatinae</taxon>
        <taxon>Etheostoma</taxon>
    </lineage>
</organism>
<feature type="signal peptide" evidence="1">
    <location>
        <begin position="1"/>
        <end position="16"/>
    </location>
</feature>
<gene>
    <name evidence="2" type="ORF">FQN60_003443</name>
</gene>
<feature type="non-terminal residue" evidence="2">
    <location>
        <position position="132"/>
    </location>
</feature>
<accession>A0A5J5CAG1</accession>
<protein>
    <submittedName>
        <fullName evidence="2">Uncharacterized protein</fullName>
    </submittedName>
</protein>
<keyword evidence="3" id="KW-1185">Reference proteome</keyword>